<evidence type="ECO:0000313" key="2">
    <source>
        <dbReference type="EMBL" id="CAK6976234.1"/>
    </source>
</evidence>
<protein>
    <submittedName>
        <fullName evidence="2">Chromodomain-helicase-DNA-binding protein 1-like isoform X2</fullName>
    </submittedName>
</protein>
<feature type="compositionally biased region" description="Basic and acidic residues" evidence="1">
    <location>
        <begin position="19"/>
        <end position="46"/>
    </location>
</feature>
<proteinExistence type="predicted"/>
<evidence type="ECO:0000313" key="3">
    <source>
        <dbReference type="Proteomes" id="UP001314229"/>
    </source>
</evidence>
<dbReference type="AlphaFoldDB" id="A0AAV1PZH3"/>
<dbReference type="Proteomes" id="UP001314229">
    <property type="component" value="Unassembled WGS sequence"/>
</dbReference>
<feature type="region of interest" description="Disordered" evidence="1">
    <location>
        <begin position="1"/>
        <end position="51"/>
    </location>
</feature>
<comment type="caution">
    <text evidence="2">The sequence shown here is derived from an EMBL/GenBank/DDBJ whole genome shotgun (WGS) entry which is preliminary data.</text>
</comment>
<gene>
    <name evidence="2" type="ORF">FSCOSCO3_A014279</name>
</gene>
<sequence length="124" mass="13672">MAARQDERVAGTKTTQIRSDTHKDATCRRKDKDSKDNKDGVSKASEDAEEDYMFKVTDGGIQRQPARSIQEKGLMVDTGATSHIVTDVTMFKSFDCAFRPETHTVELADGTRCSGVAQRRGNAT</sequence>
<feature type="compositionally biased region" description="Basic and acidic residues" evidence="1">
    <location>
        <begin position="1"/>
        <end position="10"/>
    </location>
</feature>
<name>A0AAV1PZH3_SCOSC</name>
<dbReference type="EMBL" id="CAWUFR010000340">
    <property type="protein sequence ID" value="CAK6976234.1"/>
    <property type="molecule type" value="Genomic_DNA"/>
</dbReference>
<organism evidence="2 3">
    <name type="scientific">Scomber scombrus</name>
    <name type="common">Atlantic mackerel</name>
    <name type="synonym">Scomber vernalis</name>
    <dbReference type="NCBI Taxonomy" id="13677"/>
    <lineage>
        <taxon>Eukaryota</taxon>
        <taxon>Metazoa</taxon>
        <taxon>Chordata</taxon>
        <taxon>Craniata</taxon>
        <taxon>Vertebrata</taxon>
        <taxon>Euteleostomi</taxon>
        <taxon>Actinopterygii</taxon>
        <taxon>Neopterygii</taxon>
        <taxon>Teleostei</taxon>
        <taxon>Neoteleostei</taxon>
        <taxon>Acanthomorphata</taxon>
        <taxon>Pelagiaria</taxon>
        <taxon>Scombriformes</taxon>
        <taxon>Scombridae</taxon>
        <taxon>Scomber</taxon>
    </lineage>
</organism>
<accession>A0AAV1PZH3</accession>
<keyword evidence="3" id="KW-1185">Reference proteome</keyword>
<reference evidence="2 3" key="1">
    <citation type="submission" date="2024-01" db="EMBL/GenBank/DDBJ databases">
        <authorList>
            <person name="Alioto T."/>
            <person name="Alioto T."/>
            <person name="Gomez Garrido J."/>
        </authorList>
    </citation>
    <scope>NUCLEOTIDE SEQUENCE [LARGE SCALE GENOMIC DNA]</scope>
</reference>
<evidence type="ECO:0000256" key="1">
    <source>
        <dbReference type="SAM" id="MobiDB-lite"/>
    </source>
</evidence>